<evidence type="ECO:0000313" key="2">
    <source>
        <dbReference type="EMBL" id="QBM89568.1"/>
    </source>
</evidence>
<gene>
    <name evidence="2" type="ORF">METSCH_D06450</name>
</gene>
<evidence type="ECO:0000313" key="3">
    <source>
        <dbReference type="Proteomes" id="UP000292447"/>
    </source>
</evidence>
<organism evidence="2 3">
    <name type="scientific">Metschnikowia aff. pulcherrima</name>
    <dbReference type="NCBI Taxonomy" id="2163413"/>
    <lineage>
        <taxon>Eukaryota</taxon>
        <taxon>Fungi</taxon>
        <taxon>Dikarya</taxon>
        <taxon>Ascomycota</taxon>
        <taxon>Saccharomycotina</taxon>
        <taxon>Pichiomycetes</taxon>
        <taxon>Metschnikowiaceae</taxon>
        <taxon>Metschnikowia</taxon>
    </lineage>
</organism>
<dbReference type="EMBL" id="CP034459">
    <property type="protein sequence ID" value="QBM89568.1"/>
    <property type="molecule type" value="Genomic_DNA"/>
</dbReference>
<dbReference type="Proteomes" id="UP000292447">
    <property type="component" value="Chromosome IV"/>
</dbReference>
<name>A0A4P6XTS7_9ASCO</name>
<evidence type="ECO:0000256" key="1">
    <source>
        <dbReference type="SAM" id="SignalP"/>
    </source>
</evidence>
<proteinExistence type="predicted"/>
<protein>
    <submittedName>
        <fullName evidence="2">Uncharacterized protein</fullName>
    </submittedName>
</protein>
<feature type="signal peptide" evidence="1">
    <location>
        <begin position="1"/>
        <end position="16"/>
    </location>
</feature>
<keyword evidence="3" id="KW-1185">Reference proteome</keyword>
<accession>A0A4P6XTS7</accession>
<reference evidence="3" key="1">
    <citation type="submission" date="2019-03" db="EMBL/GenBank/DDBJ databases">
        <title>Snf2 controls pulcherriminic acid biosynthesis and connects pigmentation and antifungal activity of the yeast Metschnikowia pulcherrima.</title>
        <authorList>
            <person name="Gore-Lloyd D."/>
            <person name="Sumann I."/>
            <person name="Brachmann A.O."/>
            <person name="Schneeberger K."/>
            <person name="Ortiz-Merino R.A."/>
            <person name="Moreno-Beltran M."/>
            <person name="Schlaefli M."/>
            <person name="Kirner P."/>
            <person name="Santos Kron A."/>
            <person name="Wolfe K.H."/>
            <person name="Piel J."/>
            <person name="Ahrens C.H."/>
            <person name="Henk D."/>
            <person name="Freimoser F.M."/>
        </authorList>
    </citation>
    <scope>NUCLEOTIDE SEQUENCE [LARGE SCALE GENOMIC DNA]</scope>
    <source>
        <strain evidence="3">APC 1.2</strain>
    </source>
</reference>
<keyword evidence="1" id="KW-0732">Signal</keyword>
<dbReference type="AlphaFoldDB" id="A0A4P6XTS7"/>
<sequence>MKFVLLATASIGVLSASTTPYLDSTKNPKPFMDDVKIGLNNNLTSIMNRIQKSMAEAFDQGVSPERWHLAKSELYSRERASKLFQPNVSDYEIWQFQHKIWVMRHYLFPGKDAKVAQACENGQQDKYCVYYTFPAYVLEVEQFDKACKELRNMFHASRSFKNREISGLFCQISEIKTMLDNLRVAPLDRWGTEPGFEDTQRRMKLSSFIFDEISSFAYQEQKQKQGQGM</sequence>
<feature type="chain" id="PRO_5020587066" evidence="1">
    <location>
        <begin position="17"/>
        <end position="229"/>
    </location>
</feature>